<dbReference type="PROSITE" id="PS00211">
    <property type="entry name" value="ABC_TRANSPORTER_1"/>
    <property type="match status" value="1"/>
</dbReference>
<dbReference type="PROSITE" id="PS50893">
    <property type="entry name" value="ABC_TRANSPORTER_2"/>
    <property type="match status" value="1"/>
</dbReference>
<evidence type="ECO:0000256" key="1">
    <source>
        <dbReference type="ARBA" id="ARBA00022741"/>
    </source>
</evidence>
<dbReference type="InterPro" id="IPR027417">
    <property type="entry name" value="P-loop_NTPase"/>
</dbReference>
<keyword evidence="5" id="KW-1185">Reference proteome</keyword>
<dbReference type="KEGG" id="paro:CUV01_02635"/>
<evidence type="ECO:0000313" key="5">
    <source>
        <dbReference type="Proteomes" id="UP000233742"/>
    </source>
</evidence>
<dbReference type="InterPro" id="IPR015854">
    <property type="entry name" value="ABC_transpr_LolD-like"/>
</dbReference>
<dbReference type="SMART" id="SM00382">
    <property type="entry name" value="AAA"/>
    <property type="match status" value="1"/>
</dbReference>
<dbReference type="AlphaFoldDB" id="A0A2K9EBY6"/>
<dbReference type="EMBL" id="CP025408">
    <property type="protein sequence ID" value="AUH32433.1"/>
    <property type="molecule type" value="Genomic_DNA"/>
</dbReference>
<dbReference type="InterPro" id="IPR017871">
    <property type="entry name" value="ABC_transporter-like_CS"/>
</dbReference>
<protein>
    <submittedName>
        <fullName evidence="4">ABC transporter ATP-binding protein</fullName>
    </submittedName>
</protein>
<feature type="domain" description="ABC transporter" evidence="3">
    <location>
        <begin position="5"/>
        <end position="220"/>
    </location>
</feature>
<dbReference type="InterPro" id="IPR003439">
    <property type="entry name" value="ABC_transporter-like_ATP-bd"/>
</dbReference>
<accession>A0A2K9EBY6</accession>
<evidence type="ECO:0000313" key="4">
    <source>
        <dbReference type="EMBL" id="AUH32433.1"/>
    </source>
</evidence>
<dbReference type="PANTHER" id="PTHR24220">
    <property type="entry name" value="IMPORT ATP-BINDING PROTEIN"/>
    <property type="match status" value="1"/>
</dbReference>
<dbReference type="GO" id="GO:0022857">
    <property type="term" value="F:transmembrane transporter activity"/>
    <property type="evidence" value="ECO:0007669"/>
    <property type="project" value="TreeGrafter"/>
</dbReference>
<keyword evidence="1" id="KW-0547">Nucleotide-binding</keyword>
<evidence type="ECO:0000259" key="3">
    <source>
        <dbReference type="PROSITE" id="PS50893"/>
    </source>
</evidence>
<gene>
    <name evidence="4" type="ORF">CUV01_02635</name>
</gene>
<keyword evidence="2 4" id="KW-0067">ATP-binding</keyword>
<dbReference type="SUPFAM" id="SSF52540">
    <property type="entry name" value="P-loop containing nucleoside triphosphate hydrolases"/>
    <property type="match status" value="1"/>
</dbReference>
<reference evidence="4 5" key="1">
    <citation type="submission" date="2017-12" db="EMBL/GenBank/DDBJ databases">
        <authorList>
            <person name="Hurst M.R.H."/>
        </authorList>
    </citation>
    <scope>NUCLEOTIDE SEQUENCE [LARGE SCALE GENOMIC DNA]</scope>
    <source>
        <strain evidence="4 5">BM15</strain>
    </source>
</reference>
<dbReference type="GO" id="GO:0016887">
    <property type="term" value="F:ATP hydrolysis activity"/>
    <property type="evidence" value="ECO:0007669"/>
    <property type="project" value="InterPro"/>
</dbReference>
<name>A0A2K9EBY6_9RHOB</name>
<sequence>MSLALSIRDLRVRAGDRDLLSLNRLDLPPGSLTGIRGPSGAGKTTALHAMAGLIAGQGRLAWGDTDLCGLSDAQRTRFRGDHIGMIFQDFILFEEMTARQNAMIAAMFRPDRRSLARRTDALMERLGIAPLADRRAELLSGGERQRVAVVRALAHDPAILLADEPTASLDRPTADALIADLAALSRDAGRSVVIVSHDEQVWASMDRTLTIRDGRLVADP</sequence>
<dbReference type="GO" id="GO:0005524">
    <property type="term" value="F:ATP binding"/>
    <property type="evidence" value="ECO:0007669"/>
    <property type="project" value="UniProtKB-KW"/>
</dbReference>
<dbReference type="Pfam" id="PF00005">
    <property type="entry name" value="ABC_tran"/>
    <property type="match status" value="1"/>
</dbReference>
<dbReference type="Proteomes" id="UP000233742">
    <property type="component" value="Chromosome"/>
</dbReference>
<dbReference type="RefSeq" id="WP_101459108.1">
    <property type="nucleotide sequence ID" value="NZ_CP025408.1"/>
</dbReference>
<proteinExistence type="predicted"/>
<dbReference type="OrthoDB" id="9787227at2"/>
<organism evidence="4 5">
    <name type="scientific">Paracoccus tegillarcae</name>
    <dbReference type="NCBI Taxonomy" id="1529068"/>
    <lineage>
        <taxon>Bacteria</taxon>
        <taxon>Pseudomonadati</taxon>
        <taxon>Pseudomonadota</taxon>
        <taxon>Alphaproteobacteria</taxon>
        <taxon>Rhodobacterales</taxon>
        <taxon>Paracoccaceae</taxon>
        <taxon>Paracoccus</taxon>
    </lineage>
</organism>
<evidence type="ECO:0000256" key="2">
    <source>
        <dbReference type="ARBA" id="ARBA00022840"/>
    </source>
</evidence>
<dbReference type="InterPro" id="IPR003593">
    <property type="entry name" value="AAA+_ATPase"/>
</dbReference>
<dbReference type="Gene3D" id="3.40.50.300">
    <property type="entry name" value="P-loop containing nucleotide triphosphate hydrolases"/>
    <property type="match status" value="1"/>
</dbReference>
<dbReference type="GO" id="GO:0005886">
    <property type="term" value="C:plasma membrane"/>
    <property type="evidence" value="ECO:0007669"/>
    <property type="project" value="TreeGrafter"/>
</dbReference>